<proteinExistence type="predicted"/>
<comment type="caution">
    <text evidence="2">The sequence shown here is derived from an EMBL/GenBank/DDBJ whole genome shotgun (WGS) entry which is preliminary data.</text>
</comment>
<dbReference type="InterPro" id="IPR023213">
    <property type="entry name" value="CAT-like_dom_sf"/>
</dbReference>
<protein>
    <recommendedName>
        <fullName evidence="1">Condensation domain-containing protein</fullName>
    </recommendedName>
</protein>
<dbReference type="InterPro" id="IPR052058">
    <property type="entry name" value="Alcohol_O-acetyltransferase"/>
</dbReference>
<dbReference type="PANTHER" id="PTHR28037">
    <property type="entry name" value="ALCOHOL O-ACETYLTRANSFERASE 1-RELATED"/>
    <property type="match status" value="1"/>
</dbReference>
<organism evidence="2 3">
    <name type="scientific">Dyella tabacisoli</name>
    <dbReference type="NCBI Taxonomy" id="2282381"/>
    <lineage>
        <taxon>Bacteria</taxon>
        <taxon>Pseudomonadati</taxon>
        <taxon>Pseudomonadota</taxon>
        <taxon>Gammaproteobacteria</taxon>
        <taxon>Lysobacterales</taxon>
        <taxon>Rhodanobacteraceae</taxon>
        <taxon>Dyella</taxon>
    </lineage>
</organism>
<dbReference type="EMBL" id="QQAH01000003">
    <property type="protein sequence ID" value="RDD82778.1"/>
    <property type="molecule type" value="Genomic_DNA"/>
</dbReference>
<accession>A0A369UST8</accession>
<dbReference type="Proteomes" id="UP000253782">
    <property type="component" value="Unassembled WGS sequence"/>
</dbReference>
<evidence type="ECO:0000313" key="2">
    <source>
        <dbReference type="EMBL" id="RDD82778.1"/>
    </source>
</evidence>
<evidence type="ECO:0000313" key="3">
    <source>
        <dbReference type="Proteomes" id="UP000253782"/>
    </source>
</evidence>
<dbReference type="GO" id="GO:0003824">
    <property type="term" value="F:catalytic activity"/>
    <property type="evidence" value="ECO:0007669"/>
    <property type="project" value="InterPro"/>
</dbReference>
<feature type="domain" description="Condensation" evidence="1">
    <location>
        <begin position="26"/>
        <end position="162"/>
    </location>
</feature>
<keyword evidence="3" id="KW-1185">Reference proteome</keyword>
<dbReference type="OrthoDB" id="5562587at2"/>
<dbReference type="AlphaFoldDB" id="A0A369UST8"/>
<name>A0A369UST8_9GAMM</name>
<dbReference type="PANTHER" id="PTHR28037:SF1">
    <property type="entry name" value="ALCOHOL O-ACETYLTRANSFERASE 1-RELATED"/>
    <property type="match status" value="1"/>
</dbReference>
<sequence>MKRPMTLFERGLYLDGLMPVSSVIPVKIRGPIAEASLRHALGRVQAKHPILRCLVAEEAGRPWFVLQEHAPPIPLNIIERKSDNDWQEYSKAEVNQLFDAGRHPMVRLTWLRGDDVSELLLVCHHCICDGRSMVTLLNEILQLCDQPEKEMGTEESLHAFDDLFPAEAIRNRGLQWRARLKAALFKLFILTRRSGPARIYGEVYQLHWVVDAAIAQRLIERCKTEGVSFFAAASVAFMLAFHAVLGPRGVDKFVAPVDARKFLPKLRADSLFAIAPTVTLSLDKACFKKSSGTDFWGLARAFKQDLAAKVAGMGRKVYETFFGMEHLHGWFDKIIASSRSGHGGRDVRLSYLGRLELAQDYRSFQLEAVHCLSAMLAPTPAHLIAMSSFADRMNFSFISDQLSLPYEQALIIKEKAMAMLLACIASEILDEPAPASEPEPMRAEAI</sequence>
<dbReference type="Pfam" id="PF00668">
    <property type="entry name" value="Condensation"/>
    <property type="match status" value="1"/>
</dbReference>
<reference evidence="2 3" key="1">
    <citation type="submission" date="2018-07" db="EMBL/GenBank/DDBJ databases">
        <title>Dyella tabacisoli L4-6T, whole genome shotgun sequence.</title>
        <authorList>
            <person name="Zhou X.-K."/>
            <person name="Li W.-J."/>
            <person name="Duan Y.-Q."/>
        </authorList>
    </citation>
    <scope>NUCLEOTIDE SEQUENCE [LARGE SCALE GENOMIC DNA]</scope>
    <source>
        <strain evidence="2 3">L4-6</strain>
    </source>
</reference>
<dbReference type="InterPro" id="IPR001242">
    <property type="entry name" value="Condensation_dom"/>
</dbReference>
<gene>
    <name evidence="2" type="ORF">DVJ77_04475</name>
</gene>
<dbReference type="SUPFAM" id="SSF52777">
    <property type="entry name" value="CoA-dependent acyltransferases"/>
    <property type="match status" value="2"/>
</dbReference>
<dbReference type="Gene3D" id="3.30.559.10">
    <property type="entry name" value="Chloramphenicol acetyltransferase-like domain"/>
    <property type="match status" value="1"/>
</dbReference>
<dbReference type="Gene3D" id="3.30.559.30">
    <property type="entry name" value="Nonribosomal peptide synthetase, condensation domain"/>
    <property type="match status" value="1"/>
</dbReference>
<evidence type="ECO:0000259" key="1">
    <source>
        <dbReference type="Pfam" id="PF00668"/>
    </source>
</evidence>